<dbReference type="SUPFAM" id="SSF52402">
    <property type="entry name" value="Adenine nucleotide alpha hydrolases-like"/>
    <property type="match status" value="2"/>
</dbReference>
<comment type="caution">
    <text evidence="3">The sequence shown here is derived from an EMBL/GenBank/DDBJ whole genome shotgun (WGS) entry which is preliminary data.</text>
</comment>
<feature type="domain" description="UspA" evidence="2">
    <location>
        <begin position="1"/>
        <end position="141"/>
    </location>
</feature>
<dbReference type="PANTHER" id="PTHR46268:SF6">
    <property type="entry name" value="UNIVERSAL STRESS PROTEIN UP12"/>
    <property type="match status" value="1"/>
</dbReference>
<dbReference type="InterPro" id="IPR014729">
    <property type="entry name" value="Rossmann-like_a/b/a_fold"/>
</dbReference>
<name>A0ABD5WLR8_9EURY</name>
<sequence length="300" mass="32115">MYDSILVPTDGSEHAERAAEHALSLARAFDSTVHFVNVVDVQTEGGLFSAGGVDREFVGRLEDRGREKIATLEELAESGDDVRTAVVKGRPSEGILDYAEENDADLVLMGTHGRTGLNRYVTGSVAERVVRLSDAPVFTVRATERSVVGDGYDDVLIPTDGSDCADAAVAHGIAIAEQYDATVHAVNVMNVRAMTSADEMPSQPTLLETFEERGEEATEAVAERAREAGLDAVTAVWKGTPAVGLLDYADDEDVDLIAMGTHGRRGLDRYFLGSTTAKVVRASEVPVLSVRSSEDDEDAE</sequence>
<dbReference type="RefSeq" id="WP_276281478.1">
    <property type="nucleotide sequence ID" value="NZ_CP119809.1"/>
</dbReference>
<dbReference type="Proteomes" id="UP001596407">
    <property type="component" value="Unassembled WGS sequence"/>
</dbReference>
<feature type="domain" description="UspA" evidence="2">
    <location>
        <begin position="152"/>
        <end position="291"/>
    </location>
</feature>
<gene>
    <name evidence="3" type="ORF">ACFQJ6_11585</name>
</gene>
<dbReference type="AlphaFoldDB" id="A0ABD5WLR8"/>
<dbReference type="InterPro" id="IPR006016">
    <property type="entry name" value="UspA"/>
</dbReference>
<evidence type="ECO:0000259" key="2">
    <source>
        <dbReference type="Pfam" id="PF00582"/>
    </source>
</evidence>
<proteinExistence type="inferred from homology"/>
<evidence type="ECO:0000313" key="4">
    <source>
        <dbReference type="Proteomes" id="UP001596407"/>
    </source>
</evidence>
<evidence type="ECO:0000313" key="3">
    <source>
        <dbReference type="EMBL" id="MFC7080660.1"/>
    </source>
</evidence>
<dbReference type="EMBL" id="JBHSZH010000005">
    <property type="protein sequence ID" value="MFC7080660.1"/>
    <property type="molecule type" value="Genomic_DNA"/>
</dbReference>
<accession>A0ABD5WLR8</accession>
<dbReference type="CDD" id="cd00293">
    <property type="entry name" value="USP-like"/>
    <property type="match status" value="2"/>
</dbReference>
<comment type="similarity">
    <text evidence="1">Belongs to the universal stress protein A family.</text>
</comment>
<dbReference type="PRINTS" id="PR01438">
    <property type="entry name" value="UNVRSLSTRESS"/>
</dbReference>
<dbReference type="PANTHER" id="PTHR46268">
    <property type="entry name" value="STRESS RESPONSE PROTEIN NHAX"/>
    <property type="match status" value="1"/>
</dbReference>
<dbReference type="Gene3D" id="3.40.50.620">
    <property type="entry name" value="HUPs"/>
    <property type="match status" value="2"/>
</dbReference>
<protein>
    <submittedName>
        <fullName evidence="3">Universal stress protein</fullName>
    </submittedName>
</protein>
<dbReference type="Pfam" id="PF00582">
    <property type="entry name" value="Usp"/>
    <property type="match status" value="2"/>
</dbReference>
<evidence type="ECO:0000256" key="1">
    <source>
        <dbReference type="ARBA" id="ARBA00008791"/>
    </source>
</evidence>
<reference evidence="3 4" key="1">
    <citation type="journal article" date="2019" name="Int. J. Syst. Evol. Microbiol.">
        <title>The Global Catalogue of Microorganisms (GCM) 10K type strain sequencing project: providing services to taxonomists for standard genome sequencing and annotation.</title>
        <authorList>
            <consortium name="The Broad Institute Genomics Platform"/>
            <consortium name="The Broad Institute Genome Sequencing Center for Infectious Disease"/>
            <person name="Wu L."/>
            <person name="Ma J."/>
        </authorList>
    </citation>
    <scope>NUCLEOTIDE SEQUENCE [LARGE SCALE GENOMIC DNA]</scope>
    <source>
        <strain evidence="3 4">DT72</strain>
    </source>
</reference>
<organism evidence="3 4">
    <name type="scientific">Halorussus caseinilyticus</name>
    <dbReference type="NCBI Taxonomy" id="3034025"/>
    <lineage>
        <taxon>Archaea</taxon>
        <taxon>Methanobacteriati</taxon>
        <taxon>Methanobacteriota</taxon>
        <taxon>Stenosarchaea group</taxon>
        <taxon>Halobacteria</taxon>
        <taxon>Halobacteriales</taxon>
        <taxon>Haladaptataceae</taxon>
        <taxon>Halorussus</taxon>
    </lineage>
</organism>
<keyword evidence="4" id="KW-1185">Reference proteome</keyword>
<dbReference type="InterPro" id="IPR006015">
    <property type="entry name" value="Universal_stress_UspA"/>
</dbReference>
<dbReference type="GeneID" id="79302682"/>